<dbReference type="Gene3D" id="3.30.70.270">
    <property type="match status" value="2"/>
</dbReference>
<evidence type="ECO:0000256" key="5">
    <source>
        <dbReference type="ARBA" id="ARBA00022759"/>
    </source>
</evidence>
<dbReference type="InterPro" id="IPR043502">
    <property type="entry name" value="DNA/RNA_pol_sf"/>
</dbReference>
<dbReference type="InterPro" id="IPR050951">
    <property type="entry name" value="Retrovirus_Pol_polyprotein"/>
</dbReference>
<evidence type="ECO:0000256" key="8">
    <source>
        <dbReference type="SAM" id="MobiDB-lite"/>
    </source>
</evidence>
<dbReference type="InterPro" id="IPR021109">
    <property type="entry name" value="Peptidase_aspartic_dom_sf"/>
</dbReference>
<dbReference type="CDD" id="cd09274">
    <property type="entry name" value="RNase_HI_RT_Ty3"/>
    <property type="match status" value="1"/>
</dbReference>
<evidence type="ECO:0000256" key="7">
    <source>
        <dbReference type="ARBA" id="ARBA00022918"/>
    </source>
</evidence>
<evidence type="ECO:0000256" key="4">
    <source>
        <dbReference type="ARBA" id="ARBA00022722"/>
    </source>
</evidence>
<evidence type="ECO:0000259" key="9">
    <source>
        <dbReference type="PROSITE" id="PS50878"/>
    </source>
</evidence>
<dbReference type="Pfam" id="PF17917">
    <property type="entry name" value="RT_RNaseH"/>
    <property type="match status" value="1"/>
</dbReference>
<keyword evidence="3" id="KW-0548">Nucleotidyltransferase</keyword>
<keyword evidence="6" id="KW-0378">Hydrolase</keyword>
<dbReference type="Gene3D" id="1.10.340.70">
    <property type="match status" value="1"/>
</dbReference>
<dbReference type="InterPro" id="IPR041373">
    <property type="entry name" value="RT_RNaseH"/>
</dbReference>
<dbReference type="EMBL" id="JABXXO010000015">
    <property type="protein sequence ID" value="KAF7760508.1"/>
    <property type="molecule type" value="Genomic_DNA"/>
</dbReference>
<evidence type="ECO:0000256" key="6">
    <source>
        <dbReference type="ARBA" id="ARBA00022801"/>
    </source>
</evidence>
<dbReference type="InterPro" id="IPR000477">
    <property type="entry name" value="RT_dom"/>
</dbReference>
<protein>
    <recommendedName>
        <fullName evidence="1">RNA-directed DNA polymerase</fullName>
        <ecNumber evidence="1">2.7.7.49</ecNumber>
    </recommendedName>
</protein>
<dbReference type="Pfam" id="PF00078">
    <property type="entry name" value="RVT_1"/>
    <property type="match status" value="1"/>
</dbReference>
<dbReference type="PROSITE" id="PS50878">
    <property type="entry name" value="RT_POL"/>
    <property type="match status" value="1"/>
</dbReference>
<keyword evidence="5" id="KW-0255">Endonuclease</keyword>
<evidence type="ECO:0000313" key="10">
    <source>
        <dbReference type="EMBL" id="KAF7760508.1"/>
    </source>
</evidence>
<keyword evidence="4" id="KW-0540">Nuclease</keyword>
<dbReference type="SUPFAM" id="SSF50630">
    <property type="entry name" value="Acid proteases"/>
    <property type="match status" value="1"/>
</dbReference>
<dbReference type="GO" id="GO:0016787">
    <property type="term" value="F:hydrolase activity"/>
    <property type="evidence" value="ECO:0007669"/>
    <property type="project" value="UniProtKB-KW"/>
</dbReference>
<sequence>MKNGTKTIKALIDSGAHMTLVTKELVKKENLEKTKRQHPIKMRNADGTPNRSGKLTEDAKIQMDLGGHKEDIKALVSDISSADIFLGYDWLIEHNPEINWIKQEVRFSRCPESCTVQHKTIPFAQRLTTDVESTTEEKEIDPTNPEDLLDYICPYAHLFNKKNFDKLPERTEWDHEINFTENAPTEISSKVYSMTPLEKEELDKFLDENLATNRIRPSKSPYAAPCFFVPKKDGSLRLCQDYRKLNEITIKDKTPLPLISEVLDQLKDAKVFNKLDIIWGYNNVRIREGDEWKAAFLTNRGLFEPTVMFFGMSNSPATFSRMMATIFREMIQDGSLTNYMDDFIIPAKDNKELESRTICFLKIAEKHHLSFKRTKCKFNVSSTTVLGTVIGNGKATMEEEKVKAIREWAVPTTVKQVESFLGFANFYRRFIKNFSTITQPLNELKSKKGEKYKPVLALPKDTGQFRVEVDASNYGTGAVLSQEQEGKWHLIAFMSKTLSEAEQNYEIYDKELLAIIKALKLWRHYLLDAKEQFEIWTDHENLKYFREPQKLNAQQARWYLMLQEYDFLLRHIPGKTNTKADILSRIVNPDISEDNKNVEMFKDKVFTREFREDVSNYEETVLLNRRFEVSADQKILEDIRNSKRREAMVLQEMKKQPEKVWESEGIVFRQGRIYVPEEKELRDWILYNHHYPPDIGHPGQHRMLELLKRTFWWPTIKTDVKRYIRGCDMCQKNKTIR</sequence>
<comment type="caution">
    <text evidence="10">The sequence shown here is derived from an EMBL/GenBank/DDBJ whole genome shotgun (WGS) entry which is preliminary data.</text>
</comment>
<dbReference type="CDD" id="cd01647">
    <property type="entry name" value="RT_LTR"/>
    <property type="match status" value="1"/>
</dbReference>
<dbReference type="Pfam" id="PF13975">
    <property type="entry name" value="gag-asp_proteas"/>
    <property type="match status" value="1"/>
</dbReference>
<dbReference type="GO" id="GO:0003964">
    <property type="term" value="F:RNA-directed DNA polymerase activity"/>
    <property type="evidence" value="ECO:0007669"/>
    <property type="project" value="UniProtKB-KW"/>
</dbReference>
<keyword evidence="2" id="KW-0808">Transferase</keyword>
<dbReference type="CDD" id="cd00303">
    <property type="entry name" value="retropepsin_like"/>
    <property type="match status" value="1"/>
</dbReference>
<organism evidence="10 11">
    <name type="scientific">Agaricus bisporus var. burnettii</name>
    <dbReference type="NCBI Taxonomy" id="192524"/>
    <lineage>
        <taxon>Eukaryota</taxon>
        <taxon>Fungi</taxon>
        <taxon>Dikarya</taxon>
        <taxon>Basidiomycota</taxon>
        <taxon>Agaricomycotina</taxon>
        <taxon>Agaricomycetes</taxon>
        <taxon>Agaricomycetidae</taxon>
        <taxon>Agaricales</taxon>
        <taxon>Agaricineae</taxon>
        <taxon>Agaricaceae</taxon>
        <taxon>Agaricus</taxon>
    </lineage>
</organism>
<dbReference type="Proteomes" id="UP000629468">
    <property type="component" value="Unassembled WGS sequence"/>
</dbReference>
<evidence type="ECO:0000256" key="2">
    <source>
        <dbReference type="ARBA" id="ARBA00022679"/>
    </source>
</evidence>
<dbReference type="AlphaFoldDB" id="A0A8H7EVU3"/>
<dbReference type="Gene3D" id="3.10.10.10">
    <property type="entry name" value="HIV Type 1 Reverse Transcriptase, subunit A, domain 1"/>
    <property type="match status" value="1"/>
</dbReference>
<dbReference type="Pfam" id="PF17921">
    <property type="entry name" value="Integrase_H2C2"/>
    <property type="match status" value="1"/>
</dbReference>
<dbReference type="SUPFAM" id="SSF56672">
    <property type="entry name" value="DNA/RNA polymerases"/>
    <property type="match status" value="1"/>
</dbReference>
<evidence type="ECO:0000256" key="3">
    <source>
        <dbReference type="ARBA" id="ARBA00022695"/>
    </source>
</evidence>
<keyword evidence="7" id="KW-0695">RNA-directed DNA polymerase</keyword>
<dbReference type="Gene3D" id="2.40.70.10">
    <property type="entry name" value="Acid Proteases"/>
    <property type="match status" value="1"/>
</dbReference>
<dbReference type="GO" id="GO:0004519">
    <property type="term" value="F:endonuclease activity"/>
    <property type="evidence" value="ECO:0007669"/>
    <property type="project" value="UniProtKB-KW"/>
</dbReference>
<dbReference type="PANTHER" id="PTHR37984:SF5">
    <property type="entry name" value="PROTEIN NYNRIN-LIKE"/>
    <property type="match status" value="1"/>
</dbReference>
<dbReference type="InterPro" id="IPR043128">
    <property type="entry name" value="Rev_trsase/Diguanyl_cyclase"/>
</dbReference>
<dbReference type="PANTHER" id="PTHR37984">
    <property type="entry name" value="PROTEIN CBG26694"/>
    <property type="match status" value="1"/>
</dbReference>
<evidence type="ECO:0000313" key="11">
    <source>
        <dbReference type="Proteomes" id="UP000629468"/>
    </source>
</evidence>
<gene>
    <name evidence="10" type="ORF">Agabi119p4_11184</name>
</gene>
<dbReference type="EC" id="2.7.7.49" evidence="1"/>
<name>A0A8H7EVU3_AGABI</name>
<accession>A0A8H7EVU3</accession>
<proteinExistence type="predicted"/>
<reference evidence="10 11" key="1">
    <citation type="journal article" name="Sci. Rep.">
        <title>Telomere-to-telomere assembled and centromere annotated genomes of the two main subspecies of the button mushroom Agaricus bisporus reveal especially polymorphic chromosome ends.</title>
        <authorList>
            <person name="Sonnenberg A.S.M."/>
            <person name="Sedaghat-Telgerd N."/>
            <person name="Lavrijssen B."/>
            <person name="Ohm R.A."/>
            <person name="Hendrickx P.M."/>
            <person name="Scholtmeijer K."/>
            <person name="Baars J.J.P."/>
            <person name="van Peer A."/>
        </authorList>
    </citation>
    <scope>NUCLEOTIDE SEQUENCE [LARGE SCALE GENOMIC DNA]</scope>
    <source>
        <strain evidence="10 11">H119_p4</strain>
    </source>
</reference>
<feature type="region of interest" description="Disordered" evidence="8">
    <location>
        <begin position="32"/>
        <end position="54"/>
    </location>
</feature>
<feature type="domain" description="Reverse transcriptase" evidence="9">
    <location>
        <begin position="210"/>
        <end position="390"/>
    </location>
</feature>
<evidence type="ECO:0000256" key="1">
    <source>
        <dbReference type="ARBA" id="ARBA00012493"/>
    </source>
</evidence>
<dbReference type="InterPro" id="IPR041588">
    <property type="entry name" value="Integrase_H2C2"/>
</dbReference>